<gene>
    <name evidence="7" type="primary">surf-1</name>
    <name evidence="7" type="ORF">GCM10008024_19640</name>
    <name evidence="8" type="ORF">SAMN05444006_10919</name>
</gene>
<comment type="similarity">
    <text evidence="2 6">Belongs to the SURF1 family.</text>
</comment>
<reference evidence="7" key="3">
    <citation type="submission" date="2023-06" db="EMBL/GenBank/DDBJ databases">
        <authorList>
            <person name="Sun Q."/>
            <person name="Zhou Y."/>
        </authorList>
    </citation>
    <scope>NUCLEOTIDE SEQUENCE</scope>
    <source>
        <strain evidence="7">CGMCC 1.10859</strain>
    </source>
</reference>
<dbReference type="Pfam" id="PF02104">
    <property type="entry name" value="SURF1"/>
    <property type="match status" value="1"/>
</dbReference>
<evidence type="ECO:0000313" key="8">
    <source>
        <dbReference type="EMBL" id="SDX02496.1"/>
    </source>
</evidence>
<accession>A0AAN4ZZU5</accession>
<feature type="transmembrane region" description="Helical" evidence="6">
    <location>
        <begin position="198"/>
        <end position="217"/>
    </location>
</feature>
<evidence type="ECO:0000313" key="9">
    <source>
        <dbReference type="Proteomes" id="UP000199541"/>
    </source>
</evidence>
<keyword evidence="4 6" id="KW-1133">Transmembrane helix</keyword>
<dbReference type="AlphaFoldDB" id="A0AAN4ZZU5"/>
<evidence type="ECO:0000313" key="7">
    <source>
        <dbReference type="EMBL" id="GHE01958.1"/>
    </source>
</evidence>
<evidence type="ECO:0000256" key="2">
    <source>
        <dbReference type="ARBA" id="ARBA00007165"/>
    </source>
</evidence>
<dbReference type="GO" id="GO:0005886">
    <property type="term" value="C:plasma membrane"/>
    <property type="evidence" value="ECO:0007669"/>
    <property type="project" value="UniProtKB-SubCell"/>
</dbReference>
<dbReference type="PROSITE" id="PS50895">
    <property type="entry name" value="SURF1"/>
    <property type="match status" value="1"/>
</dbReference>
<keyword evidence="9" id="KW-1185">Reference proteome</keyword>
<keyword evidence="5 6" id="KW-0472">Membrane</keyword>
<comment type="caution">
    <text evidence="6">Lacks conserved residue(s) required for the propagation of feature annotation.</text>
</comment>
<dbReference type="EMBL" id="BNAB01000008">
    <property type="protein sequence ID" value="GHE01958.1"/>
    <property type="molecule type" value="Genomic_DNA"/>
</dbReference>
<dbReference type="RefSeq" id="WP_035845137.1">
    <property type="nucleotide sequence ID" value="NZ_BNAB01000008.1"/>
</dbReference>
<organism evidence="7 10">
    <name type="scientific">Allgaiera indica</name>
    <dbReference type="NCBI Taxonomy" id="765699"/>
    <lineage>
        <taxon>Bacteria</taxon>
        <taxon>Pseudomonadati</taxon>
        <taxon>Pseudomonadota</taxon>
        <taxon>Alphaproteobacteria</taxon>
        <taxon>Rhodobacterales</taxon>
        <taxon>Paracoccaceae</taxon>
        <taxon>Allgaiera</taxon>
    </lineage>
</organism>
<evidence type="ECO:0000256" key="5">
    <source>
        <dbReference type="ARBA" id="ARBA00023136"/>
    </source>
</evidence>
<keyword evidence="3 6" id="KW-0812">Transmembrane</keyword>
<dbReference type="EMBL" id="FNOB01000009">
    <property type="protein sequence ID" value="SDX02496.1"/>
    <property type="molecule type" value="Genomic_DNA"/>
</dbReference>
<evidence type="ECO:0000256" key="1">
    <source>
        <dbReference type="ARBA" id="ARBA00004370"/>
    </source>
</evidence>
<comment type="caution">
    <text evidence="7">The sequence shown here is derived from an EMBL/GenBank/DDBJ whole genome shotgun (WGS) entry which is preliminary data.</text>
</comment>
<evidence type="ECO:0000256" key="6">
    <source>
        <dbReference type="RuleBase" id="RU363076"/>
    </source>
</evidence>
<dbReference type="InterPro" id="IPR002994">
    <property type="entry name" value="Surf1/Shy1"/>
</dbReference>
<dbReference type="Proteomes" id="UP000199541">
    <property type="component" value="Unassembled WGS sequence"/>
</dbReference>
<keyword evidence="6" id="KW-1003">Cell membrane</keyword>
<evidence type="ECO:0000313" key="10">
    <source>
        <dbReference type="Proteomes" id="UP000634647"/>
    </source>
</evidence>
<sequence>MTRRLTPVLIFGLAGAAILIALGIWQIQRLHWKQAILARIEAKIAAAPVALPADPDPARDQYLPVAVSGQLTGQGLRVLTGIKFKGPGHLIVAVLALPDARRVMVDLGFRAEGGGTAIPRGAVTVTGNLVWPSEVDSFTPAPDLAHHLWFARDVPAMAKALGTAPILIVASRVAGASTGAEAIPVTTEGIPNNHMQYAITWFSLSIVWLGMTGLLLWRITRRKD</sequence>
<proteinExistence type="inferred from homology"/>
<reference evidence="8 9" key="2">
    <citation type="submission" date="2016-10" db="EMBL/GenBank/DDBJ databases">
        <authorList>
            <person name="Varghese N."/>
            <person name="Submissions S."/>
        </authorList>
    </citation>
    <scope>NUCLEOTIDE SEQUENCE [LARGE SCALE GENOMIC DNA]</scope>
    <source>
        <strain evidence="8 9">DSM 24802</strain>
    </source>
</reference>
<reference evidence="7" key="1">
    <citation type="journal article" date="2014" name="Int. J. Syst. Evol. Microbiol.">
        <title>Complete genome sequence of Corynebacterium casei LMG S-19264T (=DSM 44701T), isolated from a smear-ripened cheese.</title>
        <authorList>
            <consortium name="US DOE Joint Genome Institute (JGI-PGF)"/>
            <person name="Walter F."/>
            <person name="Albersmeier A."/>
            <person name="Kalinowski J."/>
            <person name="Ruckert C."/>
        </authorList>
    </citation>
    <scope>NUCLEOTIDE SEQUENCE</scope>
    <source>
        <strain evidence="7">CGMCC 1.10859</strain>
    </source>
</reference>
<dbReference type="PANTHER" id="PTHR23427">
    <property type="entry name" value="SURFEIT LOCUS PROTEIN"/>
    <property type="match status" value="1"/>
</dbReference>
<evidence type="ECO:0000256" key="4">
    <source>
        <dbReference type="ARBA" id="ARBA00022989"/>
    </source>
</evidence>
<name>A0AAN4ZZU5_9RHOB</name>
<comment type="subcellular location">
    <subcellularLocation>
        <location evidence="6">Cell membrane</location>
        <topology evidence="6">Multi-pass membrane protein</topology>
    </subcellularLocation>
    <subcellularLocation>
        <location evidence="1">Membrane</location>
    </subcellularLocation>
</comment>
<dbReference type="Proteomes" id="UP000634647">
    <property type="component" value="Unassembled WGS sequence"/>
</dbReference>
<evidence type="ECO:0000256" key="3">
    <source>
        <dbReference type="ARBA" id="ARBA00022692"/>
    </source>
</evidence>
<dbReference type="PANTHER" id="PTHR23427:SF2">
    <property type="entry name" value="SURFEIT LOCUS PROTEIN 1"/>
    <property type="match status" value="1"/>
</dbReference>
<protein>
    <recommendedName>
        <fullName evidence="6">SURF1-like protein</fullName>
    </recommendedName>
</protein>
<dbReference type="CDD" id="cd06662">
    <property type="entry name" value="SURF1"/>
    <property type="match status" value="1"/>
</dbReference>
<dbReference type="InterPro" id="IPR045214">
    <property type="entry name" value="Surf1/Surf4"/>
</dbReference>